<dbReference type="EMBL" id="MN081869">
    <property type="protein sequence ID" value="QEA08189.1"/>
    <property type="molecule type" value="Genomic_DNA"/>
</dbReference>
<organism evidence="1">
    <name type="scientific">Iridovirus Liz-CrIV</name>
    <dbReference type="NCBI Taxonomy" id="2594309"/>
    <lineage>
        <taxon>Viruses</taxon>
        <taxon>Varidnaviria</taxon>
        <taxon>Bamfordvirae</taxon>
        <taxon>Nucleocytoviricota</taxon>
        <taxon>Megaviricetes</taxon>
        <taxon>Pimascovirales</taxon>
        <taxon>Pimascovirales incertae sedis</taxon>
        <taxon>Iridoviridae</taxon>
    </lineage>
</organism>
<protein>
    <submittedName>
        <fullName evidence="1">Uncharacterized protein</fullName>
    </submittedName>
</protein>
<name>A0A5B8RGM3_9VIRU</name>
<accession>A0A5B8RGM3</accession>
<proteinExistence type="predicted"/>
<sequence>MDLINNKLNIEIQKFCLDLEKKYNINHNNLIDLWFKKESTECLCEVNLENKIKFNQKYNSDTIKIMNILFLICSDGVFGKIENNDVKPLTDEDEKICVKFGYKIMIGCLNDIPI</sequence>
<reference evidence="1" key="1">
    <citation type="journal article" date="2019" name="Viruses">
        <title>Detection and Characterization of Invertebrate Iridoviruses Found in Reptiles and Prey Insects in Europe over the Past Two Decades.</title>
        <authorList>
            <person name="Papp T."/>
            <person name="Marschang R.E."/>
        </authorList>
    </citation>
    <scope>NUCLEOTIDE SEQUENCE</scope>
    <source>
        <strain evidence="1">Liz-CrIV</strain>
    </source>
</reference>
<evidence type="ECO:0000313" key="1">
    <source>
        <dbReference type="EMBL" id="QEA08189.1"/>
    </source>
</evidence>